<feature type="region of interest" description="Disordered" evidence="12">
    <location>
        <begin position="752"/>
        <end position="781"/>
    </location>
</feature>
<dbReference type="Gramene" id="QL08p050211:mrna">
    <property type="protein sequence ID" value="QL08p050211:mrna"/>
    <property type="gene ID" value="QL08p050211"/>
</dbReference>
<dbReference type="GO" id="GO:0003677">
    <property type="term" value="F:DNA binding"/>
    <property type="evidence" value="ECO:0007669"/>
    <property type="project" value="UniProtKB-UniRule"/>
</dbReference>
<feature type="DNA-binding region" description="Homeobox" evidence="9">
    <location>
        <begin position="121"/>
        <end position="180"/>
    </location>
</feature>
<reference evidence="15 16" key="1">
    <citation type="journal article" date="2016" name="G3 (Bethesda)">
        <title>First Draft Assembly and Annotation of the Genome of a California Endemic Oak Quercus lobata Nee (Fagaceae).</title>
        <authorList>
            <person name="Sork V.L."/>
            <person name="Fitz-Gibbon S.T."/>
            <person name="Puiu D."/>
            <person name="Crepeau M."/>
            <person name="Gugger P.F."/>
            <person name="Sherman R."/>
            <person name="Stevens K."/>
            <person name="Langley C.H."/>
            <person name="Pellegrini M."/>
            <person name="Salzberg S.L."/>
        </authorList>
    </citation>
    <scope>NUCLEOTIDE SEQUENCE [LARGE SCALE GENOMIC DNA]</scope>
    <source>
        <strain evidence="15 16">cv. SW786</strain>
    </source>
</reference>
<dbReference type="AlphaFoldDB" id="A0A7N2MDM5"/>
<dbReference type="PROSITE" id="PS00027">
    <property type="entry name" value="HOMEOBOX_1"/>
    <property type="match status" value="1"/>
</dbReference>
<dbReference type="InterPro" id="IPR017970">
    <property type="entry name" value="Homeobox_CS"/>
</dbReference>
<evidence type="ECO:0000256" key="4">
    <source>
        <dbReference type="ARBA" id="ARBA00023054"/>
    </source>
</evidence>
<evidence type="ECO:0000313" key="15">
    <source>
        <dbReference type="EnsemblPlants" id="QL08p050211:mrna"/>
    </source>
</evidence>
<keyword evidence="5 9" id="KW-0238">DNA-binding</keyword>
<reference evidence="15" key="2">
    <citation type="submission" date="2021-01" db="UniProtKB">
        <authorList>
            <consortium name="EnsemblPlants"/>
        </authorList>
    </citation>
    <scope>IDENTIFICATION</scope>
</reference>
<dbReference type="InterPro" id="IPR001356">
    <property type="entry name" value="HD"/>
</dbReference>
<dbReference type="Gene3D" id="3.30.530.20">
    <property type="match status" value="1"/>
</dbReference>
<evidence type="ECO:0000256" key="9">
    <source>
        <dbReference type="PROSITE-ProRule" id="PRU00108"/>
    </source>
</evidence>
<keyword evidence="4 11" id="KW-0175">Coiled coil</keyword>
<evidence type="ECO:0000256" key="5">
    <source>
        <dbReference type="ARBA" id="ARBA00023125"/>
    </source>
</evidence>
<dbReference type="Proteomes" id="UP000594261">
    <property type="component" value="Chromosome 8"/>
</dbReference>
<sequence length="832" mass="90283">MSFGGFLENSTGGGGARIVADIPFRNSNINNHHNMPSGALAQPRLVTPPLTKSMFNSSPGLSLGLHQPNIDGQADMARMAENFEANVGRRSREEDHDSRSGSDNMDGASGDDQDATDKPPRKKRYHRHTPQQIQELEALFKECPHPDEKQRLELSRRLCLETRQVKFWFQNRRTQMKTQLERHENSLLRQENDKLRAENMSIRDAMRNPICSNCGGPAIIGEISLEEQHLRIENARLKDELDRVCALAGKFLGRPISSLANSIGPPLPNSSLELGVGSNGFGGLSTVATTLPLGPDFSVAISSGLPLVPPARSSAGMTGLDRSIERSMFLELALTAMDELVKLAQTDEPLWVRSLEGGREILNHEEYMRSFTPCIGLKPNGFVTEASRETGMVIINSLALVETLMDSNRWAEMFPCMIAICSTTDVISSGMGGTRNGALQLMHAELQVLSPLVPVREVNFLRFCKQHAEGVWAVVDVSVDSIRETSGAPTFVNCRRLPSGCVVQDMPNGYSKVTWVEHAEYDESQVHQLYRPLLSSGMGFGAQRWIATLQRQCECLAILMSSAVPSRDHTAITAGGRRSMLKLAQRMTDNFCAGVCASTVHKWNKLNAGNVDEDVRVMTRKSVDDPGEPPGIVLSAATSVWLPVSPQRLFDFLRDERLRSEWDILSNGGPMQEMAHIAKGQDHGNCVSLLRASAMNPNQSSMLILQETCIDAAGSLVVYAPVDIPAMHVVMNGGDSAYVALLPSGFAIVPDGPGSRGPTGNGNNSNNNANNGGGGGGGPGPHRVSGSLLTVAFQILVNSLPTAKLTVESVETVNNLISCTVQKIKAALHCES</sequence>
<proteinExistence type="inferred from homology"/>
<dbReference type="PANTHER" id="PTHR45654:SF5">
    <property type="entry name" value="HOMEOBOX-LEUCINE ZIPPER PROTEIN ANTHOCYANINLESS 2-RELATED"/>
    <property type="match status" value="1"/>
</dbReference>
<dbReference type="InterPro" id="IPR057993">
    <property type="entry name" value="HD-Zip_IV_C"/>
</dbReference>
<dbReference type="EMBL" id="LRBV02000008">
    <property type="status" value="NOT_ANNOTATED_CDS"/>
    <property type="molecule type" value="Genomic_DNA"/>
</dbReference>
<evidence type="ECO:0008006" key="17">
    <source>
        <dbReference type="Google" id="ProtNLM"/>
    </source>
</evidence>
<dbReference type="PANTHER" id="PTHR45654">
    <property type="entry name" value="HOMEOBOX-LEUCINE ZIPPER PROTEIN MERISTEM L1"/>
    <property type="match status" value="1"/>
</dbReference>
<evidence type="ECO:0000259" key="14">
    <source>
        <dbReference type="PROSITE" id="PS50848"/>
    </source>
</evidence>
<dbReference type="SUPFAM" id="SSF55961">
    <property type="entry name" value="Bet v1-like"/>
    <property type="match status" value="2"/>
</dbReference>
<dbReference type="GeneID" id="115955046"/>
<dbReference type="SUPFAM" id="SSF46689">
    <property type="entry name" value="Homeodomain-like"/>
    <property type="match status" value="1"/>
</dbReference>
<evidence type="ECO:0000256" key="11">
    <source>
        <dbReference type="SAM" id="Coils"/>
    </source>
</evidence>
<feature type="compositionally biased region" description="Basic residues" evidence="12">
    <location>
        <begin position="120"/>
        <end position="129"/>
    </location>
</feature>
<evidence type="ECO:0000259" key="13">
    <source>
        <dbReference type="PROSITE" id="PS50071"/>
    </source>
</evidence>
<dbReference type="OMA" id="GTMSHIG"/>
<evidence type="ECO:0000256" key="8">
    <source>
        <dbReference type="ARBA" id="ARBA00023242"/>
    </source>
</evidence>
<accession>A0A7N2MDM5</accession>
<dbReference type="SMART" id="SM00389">
    <property type="entry name" value="HOX"/>
    <property type="match status" value="1"/>
</dbReference>
<dbReference type="GO" id="GO:0005634">
    <property type="term" value="C:nucleus"/>
    <property type="evidence" value="ECO:0007669"/>
    <property type="project" value="UniProtKB-SubCell"/>
</dbReference>
<keyword evidence="7" id="KW-0804">Transcription</keyword>
<dbReference type="FunFam" id="1.10.10.60:FF:000229">
    <property type="entry name" value="Homeobox-leucine zipper protein HDG1"/>
    <property type="match status" value="1"/>
</dbReference>
<dbReference type="FunCoup" id="A0A7N2MDM5">
    <property type="interactions" value="650"/>
</dbReference>
<keyword evidence="3" id="KW-0805">Transcription regulation</keyword>
<dbReference type="Pfam" id="PF25797">
    <property type="entry name" value="PDF2_C"/>
    <property type="match status" value="1"/>
</dbReference>
<evidence type="ECO:0000256" key="2">
    <source>
        <dbReference type="ARBA" id="ARBA00006789"/>
    </source>
</evidence>
<dbReference type="EnsemblPlants" id="QL08p050211:mrna">
    <property type="protein sequence ID" value="QL08p050211:mrna"/>
    <property type="gene ID" value="QL08p050211"/>
</dbReference>
<dbReference type="PROSITE" id="PS50071">
    <property type="entry name" value="HOMEOBOX_2"/>
    <property type="match status" value="1"/>
</dbReference>
<evidence type="ECO:0000256" key="6">
    <source>
        <dbReference type="ARBA" id="ARBA00023155"/>
    </source>
</evidence>
<evidence type="ECO:0000256" key="7">
    <source>
        <dbReference type="ARBA" id="ARBA00023163"/>
    </source>
</evidence>
<keyword evidence="8 9" id="KW-0539">Nucleus</keyword>
<name>A0A7N2MDM5_QUELO</name>
<evidence type="ECO:0000256" key="10">
    <source>
        <dbReference type="RuleBase" id="RU000682"/>
    </source>
</evidence>
<dbReference type="InterPro" id="IPR042160">
    <property type="entry name" value="HD-Zip_IV"/>
</dbReference>
<feature type="compositionally biased region" description="Gly residues" evidence="12">
    <location>
        <begin position="771"/>
        <end position="780"/>
    </location>
</feature>
<evidence type="ECO:0000313" key="16">
    <source>
        <dbReference type="Proteomes" id="UP000594261"/>
    </source>
</evidence>
<dbReference type="Pfam" id="PF00046">
    <property type="entry name" value="Homeodomain"/>
    <property type="match status" value="1"/>
</dbReference>
<feature type="compositionally biased region" description="Low complexity" evidence="12">
    <location>
        <begin position="761"/>
        <end position="770"/>
    </location>
</feature>
<dbReference type="InParanoid" id="A0A7N2MDM5"/>
<dbReference type="Gene3D" id="1.10.10.60">
    <property type="entry name" value="Homeodomain-like"/>
    <property type="match status" value="1"/>
</dbReference>
<dbReference type="InterPro" id="IPR023393">
    <property type="entry name" value="START-like_dom_sf"/>
</dbReference>
<feature type="domain" description="Homeobox" evidence="13">
    <location>
        <begin position="119"/>
        <end position="179"/>
    </location>
</feature>
<feature type="compositionally biased region" description="Basic and acidic residues" evidence="12">
    <location>
        <begin position="90"/>
        <end position="100"/>
    </location>
</feature>
<evidence type="ECO:0000256" key="12">
    <source>
        <dbReference type="SAM" id="MobiDB-lite"/>
    </source>
</evidence>
<dbReference type="Pfam" id="PF01852">
    <property type="entry name" value="START"/>
    <property type="match status" value="1"/>
</dbReference>
<dbReference type="GO" id="GO:0000981">
    <property type="term" value="F:DNA-binding transcription factor activity, RNA polymerase II-specific"/>
    <property type="evidence" value="ECO:0007669"/>
    <property type="project" value="InterPro"/>
</dbReference>
<dbReference type="RefSeq" id="XP_030928942.1">
    <property type="nucleotide sequence ID" value="XM_031073082.1"/>
</dbReference>
<feature type="domain" description="START" evidence="14">
    <location>
        <begin position="322"/>
        <end position="558"/>
    </location>
</feature>
<dbReference type="PROSITE" id="PS50848">
    <property type="entry name" value="START"/>
    <property type="match status" value="1"/>
</dbReference>
<dbReference type="CDD" id="cd00086">
    <property type="entry name" value="homeodomain"/>
    <property type="match status" value="1"/>
</dbReference>
<dbReference type="CDD" id="cd08875">
    <property type="entry name" value="START_ArGLABRA2_like"/>
    <property type="match status" value="1"/>
</dbReference>
<gene>
    <name evidence="15" type="primary">LOC115955046</name>
</gene>
<dbReference type="GO" id="GO:0008289">
    <property type="term" value="F:lipid binding"/>
    <property type="evidence" value="ECO:0007669"/>
    <property type="project" value="InterPro"/>
</dbReference>
<feature type="region of interest" description="Disordered" evidence="12">
    <location>
        <begin position="84"/>
        <end position="129"/>
    </location>
</feature>
<organism evidence="15 16">
    <name type="scientific">Quercus lobata</name>
    <name type="common">Valley oak</name>
    <dbReference type="NCBI Taxonomy" id="97700"/>
    <lineage>
        <taxon>Eukaryota</taxon>
        <taxon>Viridiplantae</taxon>
        <taxon>Streptophyta</taxon>
        <taxon>Embryophyta</taxon>
        <taxon>Tracheophyta</taxon>
        <taxon>Spermatophyta</taxon>
        <taxon>Magnoliopsida</taxon>
        <taxon>eudicotyledons</taxon>
        <taxon>Gunneridae</taxon>
        <taxon>Pentapetalae</taxon>
        <taxon>rosids</taxon>
        <taxon>fabids</taxon>
        <taxon>Fagales</taxon>
        <taxon>Fagaceae</taxon>
        <taxon>Quercus</taxon>
    </lineage>
</organism>
<feature type="coiled-coil region" evidence="11">
    <location>
        <begin position="173"/>
        <end position="205"/>
    </location>
</feature>
<dbReference type="InterPro" id="IPR002913">
    <property type="entry name" value="START_lipid-bd_dom"/>
</dbReference>
<keyword evidence="6 9" id="KW-0371">Homeobox</keyword>
<comment type="similarity">
    <text evidence="2">Belongs to the HD-ZIP homeobox family. Class IV subfamily.</text>
</comment>
<keyword evidence="16" id="KW-1185">Reference proteome</keyword>
<comment type="subcellular location">
    <subcellularLocation>
        <location evidence="1 9 10">Nucleus</location>
    </subcellularLocation>
</comment>
<evidence type="ECO:0000256" key="1">
    <source>
        <dbReference type="ARBA" id="ARBA00004123"/>
    </source>
</evidence>
<protein>
    <recommendedName>
        <fullName evidence="17">Homeobox-leucine zipper protein ANTHOCYANINLESS 2</fullName>
    </recommendedName>
</protein>
<dbReference type="GO" id="GO:0030154">
    <property type="term" value="P:cell differentiation"/>
    <property type="evidence" value="ECO:0007669"/>
    <property type="project" value="UniProtKB-ARBA"/>
</dbReference>
<dbReference type="SMART" id="SM00234">
    <property type="entry name" value="START"/>
    <property type="match status" value="1"/>
</dbReference>
<dbReference type="InterPro" id="IPR009057">
    <property type="entry name" value="Homeodomain-like_sf"/>
</dbReference>
<dbReference type="FunFam" id="3.30.530.20:FF:000026">
    <property type="entry name" value="Homeobox-leucine zipper protein GLABRA 2"/>
    <property type="match status" value="1"/>
</dbReference>
<evidence type="ECO:0000256" key="3">
    <source>
        <dbReference type="ARBA" id="ARBA00023015"/>
    </source>
</evidence>